<feature type="compositionally biased region" description="Basic and acidic residues" evidence="10">
    <location>
        <begin position="300"/>
        <end position="310"/>
    </location>
</feature>
<comment type="caution">
    <text evidence="12">The sequence shown here is derived from an EMBL/GenBank/DDBJ whole genome shotgun (WGS) entry which is preliminary data.</text>
</comment>
<dbReference type="InterPro" id="IPR022056">
    <property type="entry name" value="CpG-bd_C"/>
</dbReference>
<accession>A0A5N5SZI3</accession>
<dbReference type="OrthoDB" id="419183at2759"/>
<dbReference type="GO" id="GO:0048188">
    <property type="term" value="C:Set1C/COMPASS complex"/>
    <property type="evidence" value="ECO:0007669"/>
    <property type="project" value="InterPro"/>
</dbReference>
<keyword evidence="5" id="KW-0805">Transcription regulation</keyword>
<evidence type="ECO:0000256" key="8">
    <source>
        <dbReference type="ARBA" id="ARBA00023242"/>
    </source>
</evidence>
<evidence type="ECO:0000256" key="1">
    <source>
        <dbReference type="ARBA" id="ARBA00004123"/>
    </source>
</evidence>
<feature type="compositionally biased region" description="Low complexity" evidence="10">
    <location>
        <begin position="339"/>
        <end position="348"/>
    </location>
</feature>
<comment type="subcellular location">
    <subcellularLocation>
        <location evidence="1">Nucleus</location>
    </subcellularLocation>
</comment>
<evidence type="ECO:0000313" key="12">
    <source>
        <dbReference type="EMBL" id="KAB7499318.1"/>
    </source>
</evidence>
<evidence type="ECO:0000256" key="5">
    <source>
        <dbReference type="ARBA" id="ARBA00023015"/>
    </source>
</evidence>
<dbReference type="GO" id="GO:0008270">
    <property type="term" value="F:zinc ion binding"/>
    <property type="evidence" value="ECO:0007669"/>
    <property type="project" value="UniProtKB-KW"/>
</dbReference>
<evidence type="ECO:0000259" key="11">
    <source>
        <dbReference type="Pfam" id="PF12269"/>
    </source>
</evidence>
<dbReference type="InterPro" id="IPR037869">
    <property type="entry name" value="Spp1/CFP1"/>
</dbReference>
<proteinExistence type="predicted"/>
<keyword evidence="13" id="KW-1185">Reference proteome</keyword>
<evidence type="ECO:0000256" key="6">
    <source>
        <dbReference type="ARBA" id="ARBA00023125"/>
    </source>
</evidence>
<dbReference type="GO" id="GO:0003677">
    <property type="term" value="F:DNA binding"/>
    <property type="evidence" value="ECO:0007669"/>
    <property type="project" value="UniProtKB-KW"/>
</dbReference>
<dbReference type="EMBL" id="SEYY01018469">
    <property type="protein sequence ID" value="KAB7499318.1"/>
    <property type="molecule type" value="Genomic_DNA"/>
</dbReference>
<evidence type="ECO:0000256" key="7">
    <source>
        <dbReference type="ARBA" id="ARBA00023163"/>
    </source>
</evidence>
<feature type="compositionally biased region" description="Basic and acidic residues" evidence="10">
    <location>
        <begin position="1"/>
        <end position="14"/>
    </location>
</feature>
<protein>
    <recommendedName>
        <fullName evidence="9">CXXC-type zinc finger protein 1</fullName>
    </recommendedName>
</protein>
<feature type="non-terminal residue" evidence="12">
    <location>
        <position position="371"/>
    </location>
</feature>
<keyword evidence="6" id="KW-0238">DNA-binding</keyword>
<dbReference type="Pfam" id="PF12269">
    <property type="entry name" value="CpG_bind_C"/>
    <property type="match status" value="1"/>
</dbReference>
<feature type="region of interest" description="Disordered" evidence="10">
    <location>
        <begin position="1"/>
        <end position="31"/>
    </location>
</feature>
<feature type="region of interest" description="Disordered" evidence="10">
    <location>
        <begin position="270"/>
        <end position="310"/>
    </location>
</feature>
<name>A0A5N5SZI3_9CRUS</name>
<evidence type="ECO:0000313" key="13">
    <source>
        <dbReference type="Proteomes" id="UP000326759"/>
    </source>
</evidence>
<dbReference type="GO" id="GO:0045893">
    <property type="term" value="P:positive regulation of DNA-templated transcription"/>
    <property type="evidence" value="ECO:0007669"/>
    <property type="project" value="TreeGrafter"/>
</dbReference>
<feature type="compositionally biased region" description="Low complexity" evidence="10">
    <location>
        <begin position="273"/>
        <end position="282"/>
    </location>
</feature>
<dbReference type="PANTHER" id="PTHR46174">
    <property type="entry name" value="CXXC-TYPE ZINC FINGER PROTEIN 1"/>
    <property type="match status" value="1"/>
</dbReference>
<keyword evidence="7" id="KW-0804">Transcription</keyword>
<keyword evidence="3" id="KW-0863">Zinc-finger</keyword>
<sequence>MKETISRKRKEAASMRKRKMQDSGSDSDDHRGPFYGQGLRQCMGPQCIKAARPTSKYCCEECGLKLAEARIYSTRNTRHLINFLEQWKSVSIDPQADEEGDEEGSEGAFVYCVTCGHEVPTRRAIKHMHSCFNKSQMSFGSMFKTRIEGNNMFCDAFNPSNRTYCKRLRVMCPEHTKESKISNTEVCGFPLTKDIFTDSGKVCRVSKKKCVKHYCWEKLRRADIDMERVRQCLKLDELVEQERQVRLAMTNRAGVLGLMLHSTYDHEYAAKMQQKQQQQQQHQHQHQAHHHQRQTGTSDHQYHQKDKSKLSIDMQQKHFKDSTNYYKHKLSTDHHYHRQQQQQQSSSSDPALSSKKYQQKFSSTQKSAPSQ</sequence>
<reference evidence="12 13" key="1">
    <citation type="journal article" date="2019" name="PLoS Biol.">
        <title>Sex chromosomes control vertical transmission of feminizing Wolbachia symbionts in an isopod.</title>
        <authorList>
            <person name="Becking T."/>
            <person name="Chebbi M.A."/>
            <person name="Giraud I."/>
            <person name="Moumen B."/>
            <person name="Laverre T."/>
            <person name="Caubet Y."/>
            <person name="Peccoud J."/>
            <person name="Gilbert C."/>
            <person name="Cordaux R."/>
        </authorList>
    </citation>
    <scope>NUCLEOTIDE SEQUENCE [LARGE SCALE GENOMIC DNA]</scope>
    <source>
        <strain evidence="12">ANa2</strain>
        <tissue evidence="12">Whole body excluding digestive tract and cuticle</tissue>
    </source>
</reference>
<dbReference type="AlphaFoldDB" id="A0A5N5SZI3"/>
<dbReference type="Proteomes" id="UP000326759">
    <property type="component" value="Unassembled WGS sequence"/>
</dbReference>
<gene>
    <name evidence="12" type="primary">Cfp1</name>
    <name evidence="12" type="ORF">Anas_00832</name>
</gene>
<evidence type="ECO:0000256" key="9">
    <source>
        <dbReference type="ARBA" id="ARBA00023828"/>
    </source>
</evidence>
<dbReference type="PANTHER" id="PTHR46174:SF1">
    <property type="entry name" value="CXXC-TYPE ZINC FINGER PROTEIN 1"/>
    <property type="match status" value="1"/>
</dbReference>
<organism evidence="12 13">
    <name type="scientific">Armadillidium nasatum</name>
    <dbReference type="NCBI Taxonomy" id="96803"/>
    <lineage>
        <taxon>Eukaryota</taxon>
        <taxon>Metazoa</taxon>
        <taxon>Ecdysozoa</taxon>
        <taxon>Arthropoda</taxon>
        <taxon>Crustacea</taxon>
        <taxon>Multicrustacea</taxon>
        <taxon>Malacostraca</taxon>
        <taxon>Eumalacostraca</taxon>
        <taxon>Peracarida</taxon>
        <taxon>Isopoda</taxon>
        <taxon>Oniscidea</taxon>
        <taxon>Crinocheta</taxon>
        <taxon>Armadillidiidae</taxon>
        <taxon>Armadillidium</taxon>
    </lineage>
</organism>
<feature type="domain" description="CpG binding protein C-terminal" evidence="11">
    <location>
        <begin position="75"/>
        <end position="259"/>
    </location>
</feature>
<keyword evidence="2" id="KW-0479">Metal-binding</keyword>
<evidence type="ECO:0000256" key="10">
    <source>
        <dbReference type="SAM" id="MobiDB-lite"/>
    </source>
</evidence>
<keyword evidence="4" id="KW-0862">Zinc</keyword>
<evidence type="ECO:0000256" key="2">
    <source>
        <dbReference type="ARBA" id="ARBA00022723"/>
    </source>
</evidence>
<feature type="compositionally biased region" description="Basic residues" evidence="10">
    <location>
        <begin position="283"/>
        <end position="293"/>
    </location>
</feature>
<evidence type="ECO:0000256" key="3">
    <source>
        <dbReference type="ARBA" id="ARBA00022771"/>
    </source>
</evidence>
<feature type="compositionally biased region" description="Polar residues" evidence="10">
    <location>
        <begin position="349"/>
        <end position="371"/>
    </location>
</feature>
<feature type="region of interest" description="Disordered" evidence="10">
    <location>
        <begin position="332"/>
        <end position="371"/>
    </location>
</feature>
<evidence type="ECO:0000256" key="4">
    <source>
        <dbReference type="ARBA" id="ARBA00022833"/>
    </source>
</evidence>
<keyword evidence="8" id="KW-0539">Nucleus</keyword>